<feature type="compositionally biased region" description="Pro residues" evidence="1">
    <location>
        <begin position="23"/>
        <end position="32"/>
    </location>
</feature>
<accession>A0A814B791</accession>
<feature type="region of interest" description="Disordered" evidence="1">
    <location>
        <begin position="1"/>
        <end position="33"/>
    </location>
</feature>
<dbReference type="AlphaFoldDB" id="A0A814B791"/>
<feature type="compositionally biased region" description="Low complexity" evidence="1">
    <location>
        <begin position="12"/>
        <end position="22"/>
    </location>
</feature>
<evidence type="ECO:0000256" key="1">
    <source>
        <dbReference type="SAM" id="MobiDB-lite"/>
    </source>
</evidence>
<evidence type="ECO:0000313" key="3">
    <source>
        <dbReference type="EMBL" id="CAF0936543.1"/>
    </source>
</evidence>
<organism evidence="2 5">
    <name type="scientific">Adineta ricciae</name>
    <name type="common">Rotifer</name>
    <dbReference type="NCBI Taxonomy" id="249248"/>
    <lineage>
        <taxon>Eukaryota</taxon>
        <taxon>Metazoa</taxon>
        <taxon>Spiralia</taxon>
        <taxon>Gnathifera</taxon>
        <taxon>Rotifera</taxon>
        <taxon>Eurotatoria</taxon>
        <taxon>Bdelloidea</taxon>
        <taxon>Adinetida</taxon>
        <taxon>Adinetidae</taxon>
        <taxon>Adineta</taxon>
    </lineage>
</organism>
<proteinExistence type="predicted"/>
<sequence length="111" mass="12600">MSTINTNVNNDSQPSTTTAAAAPSPPHIPLPATPSVKRLRQILTSEKCRIIADKLLELEQINSTELLVNREINRLNYKRQYIQNLLSLVHQMKATRPAAHSRPRPRRLQKN</sequence>
<reference evidence="2" key="1">
    <citation type="submission" date="2021-02" db="EMBL/GenBank/DDBJ databases">
        <authorList>
            <person name="Nowell W R."/>
        </authorList>
    </citation>
    <scope>NUCLEOTIDE SEQUENCE</scope>
</reference>
<gene>
    <name evidence="2" type="ORF">EDS130_LOCUS10993</name>
    <name evidence="3" type="ORF">XAT740_LOCUS9876</name>
</gene>
<dbReference type="Proteomes" id="UP000663828">
    <property type="component" value="Unassembled WGS sequence"/>
</dbReference>
<comment type="caution">
    <text evidence="2">The sequence shown here is derived from an EMBL/GenBank/DDBJ whole genome shotgun (WGS) entry which is preliminary data.</text>
</comment>
<keyword evidence="4" id="KW-1185">Reference proteome</keyword>
<evidence type="ECO:0000313" key="4">
    <source>
        <dbReference type="Proteomes" id="UP000663828"/>
    </source>
</evidence>
<dbReference type="Proteomes" id="UP000663852">
    <property type="component" value="Unassembled WGS sequence"/>
</dbReference>
<name>A0A814B791_ADIRI</name>
<feature type="compositionally biased region" description="Polar residues" evidence="1">
    <location>
        <begin position="1"/>
        <end position="11"/>
    </location>
</feature>
<evidence type="ECO:0000313" key="5">
    <source>
        <dbReference type="Proteomes" id="UP000663852"/>
    </source>
</evidence>
<protein>
    <submittedName>
        <fullName evidence="2">Uncharacterized protein</fullName>
    </submittedName>
</protein>
<dbReference type="OrthoDB" id="10062992at2759"/>
<dbReference type="EMBL" id="CAJNOJ010000039">
    <property type="protein sequence ID" value="CAF0925335.1"/>
    <property type="molecule type" value="Genomic_DNA"/>
</dbReference>
<evidence type="ECO:0000313" key="2">
    <source>
        <dbReference type="EMBL" id="CAF0925335.1"/>
    </source>
</evidence>
<dbReference type="EMBL" id="CAJNOR010000515">
    <property type="protein sequence ID" value="CAF0936543.1"/>
    <property type="molecule type" value="Genomic_DNA"/>
</dbReference>